<reference evidence="1 2" key="2">
    <citation type="journal article" date="2022" name="Mol. Ecol. Resour.">
        <title>The genomes of chicory, endive, great burdock and yacon provide insights into Asteraceae paleo-polyploidization history and plant inulin production.</title>
        <authorList>
            <person name="Fan W."/>
            <person name="Wang S."/>
            <person name="Wang H."/>
            <person name="Wang A."/>
            <person name="Jiang F."/>
            <person name="Liu H."/>
            <person name="Zhao H."/>
            <person name="Xu D."/>
            <person name="Zhang Y."/>
        </authorList>
    </citation>
    <scope>NUCLEOTIDE SEQUENCE [LARGE SCALE GENOMIC DNA]</scope>
    <source>
        <strain evidence="2">cv. Yunnan</strain>
        <tissue evidence="1">Leaves</tissue>
    </source>
</reference>
<protein>
    <submittedName>
        <fullName evidence="1">Uncharacterized protein</fullName>
    </submittedName>
</protein>
<accession>A0ACB9J8Y0</accession>
<dbReference type="Proteomes" id="UP001056120">
    <property type="component" value="Linkage Group LG05"/>
</dbReference>
<keyword evidence="2" id="KW-1185">Reference proteome</keyword>
<evidence type="ECO:0000313" key="2">
    <source>
        <dbReference type="Proteomes" id="UP001056120"/>
    </source>
</evidence>
<gene>
    <name evidence="1" type="ORF">L1987_15856</name>
</gene>
<sequence length="103" mass="11401">MLLGSDCLVTFFDACNVFICNIYCTTKCHVLSLKQEHPDQEAAPPALASKFPTKYMASTALTSSSVNITFSNVFFNGGAVDLSSRRHTQLNIVLFWVLDLHAR</sequence>
<evidence type="ECO:0000313" key="1">
    <source>
        <dbReference type="EMBL" id="KAI3816166.1"/>
    </source>
</evidence>
<name>A0ACB9J8Y0_9ASTR</name>
<dbReference type="EMBL" id="CM042022">
    <property type="protein sequence ID" value="KAI3816166.1"/>
    <property type="molecule type" value="Genomic_DNA"/>
</dbReference>
<organism evidence="1 2">
    <name type="scientific">Smallanthus sonchifolius</name>
    <dbReference type="NCBI Taxonomy" id="185202"/>
    <lineage>
        <taxon>Eukaryota</taxon>
        <taxon>Viridiplantae</taxon>
        <taxon>Streptophyta</taxon>
        <taxon>Embryophyta</taxon>
        <taxon>Tracheophyta</taxon>
        <taxon>Spermatophyta</taxon>
        <taxon>Magnoliopsida</taxon>
        <taxon>eudicotyledons</taxon>
        <taxon>Gunneridae</taxon>
        <taxon>Pentapetalae</taxon>
        <taxon>asterids</taxon>
        <taxon>campanulids</taxon>
        <taxon>Asterales</taxon>
        <taxon>Asteraceae</taxon>
        <taxon>Asteroideae</taxon>
        <taxon>Heliantheae alliance</taxon>
        <taxon>Millerieae</taxon>
        <taxon>Smallanthus</taxon>
    </lineage>
</organism>
<comment type="caution">
    <text evidence="1">The sequence shown here is derived from an EMBL/GenBank/DDBJ whole genome shotgun (WGS) entry which is preliminary data.</text>
</comment>
<proteinExistence type="predicted"/>
<reference evidence="2" key="1">
    <citation type="journal article" date="2022" name="Mol. Ecol. Resour.">
        <title>The genomes of chicory, endive, great burdock and yacon provide insights into Asteraceae palaeo-polyploidization history and plant inulin production.</title>
        <authorList>
            <person name="Fan W."/>
            <person name="Wang S."/>
            <person name="Wang H."/>
            <person name="Wang A."/>
            <person name="Jiang F."/>
            <person name="Liu H."/>
            <person name="Zhao H."/>
            <person name="Xu D."/>
            <person name="Zhang Y."/>
        </authorList>
    </citation>
    <scope>NUCLEOTIDE SEQUENCE [LARGE SCALE GENOMIC DNA]</scope>
    <source>
        <strain evidence="2">cv. Yunnan</strain>
    </source>
</reference>